<dbReference type="AlphaFoldDB" id="A0AA85IXD1"/>
<keyword evidence="5 11" id="KW-0472">Membrane</keyword>
<keyword evidence="3 12" id="KW-0732">Signal</keyword>
<comment type="subunit">
    <text evidence="10">Interacts (via lumenal domain) with lysosomal protein MFSD1; the interaction starts while both proteins are still in the endoplasmic reticulum and is required for stabilization of MFSD1 in lysosomes but has no direct effect on its targeting to lysosomes or transporter activity.</text>
</comment>
<keyword evidence="2 11" id="KW-0812">Transmembrane</keyword>
<proteinExistence type="inferred from homology"/>
<keyword evidence="6" id="KW-0325">Glycoprotein</keyword>
<evidence type="ECO:0000256" key="7">
    <source>
        <dbReference type="ARBA" id="ARBA00023228"/>
    </source>
</evidence>
<dbReference type="PANTHER" id="PTHR31981:SF1">
    <property type="entry name" value="GLYCOSYLATED LYSOSOMAL MEMBRANE PROTEIN"/>
    <property type="match status" value="1"/>
</dbReference>
<dbReference type="InterPro" id="IPR029382">
    <property type="entry name" value="NCU-G1"/>
</dbReference>
<comment type="similarity">
    <text evidence="1">Belongs to the GLMP family.</text>
</comment>
<keyword evidence="13" id="KW-1185">Reference proteome</keyword>
<keyword evidence="4 11" id="KW-1133">Transmembrane helix</keyword>
<keyword evidence="7" id="KW-0458">Lysosome</keyword>
<feature type="transmembrane region" description="Helical" evidence="11">
    <location>
        <begin position="400"/>
        <end position="425"/>
    </location>
</feature>
<evidence type="ECO:0000256" key="11">
    <source>
        <dbReference type="SAM" id="Phobius"/>
    </source>
</evidence>
<comment type="subcellular location">
    <subcellularLocation>
        <location evidence="9">Lysosome membrane</location>
        <topology evidence="9">Single-pass type I membrane protein</topology>
        <orientation evidence="9">Lumenal side</orientation>
    </subcellularLocation>
</comment>
<evidence type="ECO:0000256" key="9">
    <source>
        <dbReference type="ARBA" id="ARBA00024189"/>
    </source>
</evidence>
<name>A0AA85IXD1_TRIRE</name>
<evidence type="ECO:0000256" key="5">
    <source>
        <dbReference type="ARBA" id="ARBA00023136"/>
    </source>
</evidence>
<feature type="chain" id="PRO_5041712170" evidence="12">
    <location>
        <begin position="20"/>
        <end position="445"/>
    </location>
</feature>
<dbReference type="Pfam" id="PF15065">
    <property type="entry name" value="NCU-G1"/>
    <property type="match status" value="1"/>
</dbReference>
<dbReference type="Proteomes" id="UP000050795">
    <property type="component" value="Unassembled WGS sequence"/>
</dbReference>
<evidence type="ECO:0000256" key="4">
    <source>
        <dbReference type="ARBA" id="ARBA00022989"/>
    </source>
</evidence>
<comment type="function">
    <text evidence="8">Required to protect lysosomal transporter MFSD1 from lysosomal proteolysis and for MFSD1 lysosomal localization.</text>
</comment>
<evidence type="ECO:0000313" key="14">
    <source>
        <dbReference type="WBParaSite" id="TREG1_114570.1"/>
    </source>
</evidence>
<evidence type="ECO:0000256" key="1">
    <source>
        <dbReference type="ARBA" id="ARBA00010599"/>
    </source>
</evidence>
<organism evidence="13 14">
    <name type="scientific">Trichobilharzia regenti</name>
    <name type="common">Nasal bird schistosome</name>
    <dbReference type="NCBI Taxonomy" id="157069"/>
    <lineage>
        <taxon>Eukaryota</taxon>
        <taxon>Metazoa</taxon>
        <taxon>Spiralia</taxon>
        <taxon>Lophotrochozoa</taxon>
        <taxon>Platyhelminthes</taxon>
        <taxon>Trematoda</taxon>
        <taxon>Digenea</taxon>
        <taxon>Strigeidida</taxon>
        <taxon>Schistosomatoidea</taxon>
        <taxon>Schistosomatidae</taxon>
        <taxon>Trichobilharzia</taxon>
    </lineage>
</organism>
<evidence type="ECO:0000256" key="10">
    <source>
        <dbReference type="ARBA" id="ARBA00044960"/>
    </source>
</evidence>
<evidence type="ECO:0000256" key="8">
    <source>
        <dbReference type="ARBA" id="ARBA00024176"/>
    </source>
</evidence>
<dbReference type="GO" id="GO:0005765">
    <property type="term" value="C:lysosomal membrane"/>
    <property type="evidence" value="ECO:0007669"/>
    <property type="project" value="UniProtKB-SubCell"/>
</dbReference>
<evidence type="ECO:0000256" key="3">
    <source>
        <dbReference type="ARBA" id="ARBA00022729"/>
    </source>
</evidence>
<accession>A0AA85IXD1</accession>
<reference evidence="13" key="1">
    <citation type="submission" date="2022-06" db="EMBL/GenBank/DDBJ databases">
        <authorList>
            <person name="Berger JAMES D."/>
            <person name="Berger JAMES D."/>
        </authorList>
    </citation>
    <scope>NUCLEOTIDE SEQUENCE [LARGE SCALE GENOMIC DNA]</scope>
</reference>
<evidence type="ECO:0000256" key="6">
    <source>
        <dbReference type="ARBA" id="ARBA00023180"/>
    </source>
</evidence>
<evidence type="ECO:0000256" key="2">
    <source>
        <dbReference type="ARBA" id="ARBA00022692"/>
    </source>
</evidence>
<evidence type="ECO:0000256" key="12">
    <source>
        <dbReference type="SAM" id="SignalP"/>
    </source>
</evidence>
<feature type="signal peptide" evidence="12">
    <location>
        <begin position="1"/>
        <end position="19"/>
    </location>
</feature>
<evidence type="ECO:0000313" key="13">
    <source>
        <dbReference type="Proteomes" id="UP000050795"/>
    </source>
</evidence>
<protein>
    <submittedName>
        <fullName evidence="14">Uncharacterized protein</fullName>
    </submittedName>
</protein>
<sequence>MCIFWSLFTLTFLCGCVLTSQTTLNVTVNQNPDCNLGDKCKTYNVMYINARNTTSSVHIFITASRRFTFPSVLIVHSSLSEANPKIEWEKLDETSGERLSIKNVTQSYALVFYKMLEYNDLSDSVNMSAYKNDSDQILFHPLNEYTWDFNTLTTVNSLYEITYNGSNSKMNPNGGQINLKFRISTTTERSDKMPHLLFLPGLIVQYDVVFNNLTTHFNQSRFSLQLVMISSVALEKTEEFRRHTLSSIDDEVTPGNFETINLLLNEPVSRLNTTMHSTQPKVKPTQRPIHHHHPPAFIQTKPLCFIDDELRTVQNSRNIYLAKHQDNLMTGDISNLSNAFPSAFYADRLRPDSKLSPVGIRMLNISFGSPMDGFYANSKYIVWTASFGLGDAPTDSLSSLLIGLIIFSTVIVLCSVIIGSVLTVVMRRRVRRPNNFSQFVNDPVA</sequence>
<reference evidence="14" key="2">
    <citation type="submission" date="2023-11" db="UniProtKB">
        <authorList>
            <consortium name="WormBaseParasite"/>
        </authorList>
    </citation>
    <scope>IDENTIFICATION</scope>
</reference>
<dbReference type="WBParaSite" id="TREG1_114570.1">
    <property type="protein sequence ID" value="TREG1_114570.1"/>
    <property type="gene ID" value="TREG1_114570"/>
</dbReference>
<dbReference type="PANTHER" id="PTHR31981">
    <property type="entry name" value="GLYCOSYLATED LYSOSOMAL MEMBRANE PROTEIN"/>
    <property type="match status" value="1"/>
</dbReference>